<reference evidence="4" key="1">
    <citation type="submission" date="2025-08" db="UniProtKB">
        <authorList>
            <consortium name="Ensembl"/>
        </authorList>
    </citation>
    <scope>IDENTIFICATION</scope>
</reference>
<dbReference type="InterPro" id="IPR036465">
    <property type="entry name" value="vWFA_dom_sf"/>
</dbReference>
<dbReference type="GO" id="GO:0071277">
    <property type="term" value="P:cellular response to calcium ion"/>
    <property type="evidence" value="ECO:0007669"/>
    <property type="project" value="UniProtKB-ARBA"/>
</dbReference>
<proteinExistence type="inferred from homology"/>
<dbReference type="Pfam" id="PF07002">
    <property type="entry name" value="Copine"/>
    <property type="match status" value="2"/>
</dbReference>
<sequence>MKMLMAGCVSGVESSVSCRSLLDGDLGSRSDPLCASLQEVGGGRWAELDRTERIKNSQNPEFCKKLVVGYCFEKVQKLKFAAYDIDNKSFDLNDDDYLGGIERTLGQIVSSSVFTQPLELKQGKPAGRGTITISAEEIKDTRVVYLEIEAQKLDKKDFLGKSDPFLEFYKQNDAGMWQLVYRSEVIKNNLNPCWRKFSVPLQTFCGGDFNKPIKVQCADHDSDGSHDLIGSFETNLTQLQKAEKKQKKKSYKNSGIIRIKSCKLEAEYSFLDYVMGGCQINFTVGVDFTGSNRDPKSPDSLHYISPDGINEYLIAIWSVGSVVQDYDTDKLFPVFGFGAQVPPSWQLFHEFALNFNPSNPYCQGEDTSLLILHWEGQMFEVFAAHSAQGTASQYFILLIITDGEITDLDQTRQAIVNASKLPMTIIIVGVGEADFKAMEFLDRDDGVLKSLTGEPAAQDIVQFVLGLRWEPAPQEVLSHMALAEVPKQLVLYYKWQGWPPVKPPEIKTI</sequence>
<dbReference type="GO" id="GO:0046872">
    <property type="term" value="F:metal ion binding"/>
    <property type="evidence" value="ECO:0007669"/>
    <property type="project" value="UniProtKB-KW"/>
</dbReference>
<dbReference type="CDD" id="cd04048">
    <property type="entry name" value="C2A_Copine"/>
    <property type="match status" value="1"/>
</dbReference>
<dbReference type="SUPFAM" id="SSF49562">
    <property type="entry name" value="C2 domain (Calcium/lipid-binding domain, CaLB)"/>
    <property type="match status" value="2"/>
</dbReference>
<dbReference type="SMART" id="SM00327">
    <property type="entry name" value="VWA"/>
    <property type="match status" value="1"/>
</dbReference>
<feature type="domain" description="C2" evidence="3">
    <location>
        <begin position="1"/>
        <end position="118"/>
    </location>
</feature>
<organism evidence="4 5">
    <name type="scientific">Buteo japonicus</name>
    <dbReference type="NCBI Taxonomy" id="224669"/>
    <lineage>
        <taxon>Eukaryota</taxon>
        <taxon>Metazoa</taxon>
        <taxon>Chordata</taxon>
        <taxon>Craniata</taxon>
        <taxon>Vertebrata</taxon>
        <taxon>Euteleostomi</taxon>
        <taxon>Archelosauria</taxon>
        <taxon>Archosauria</taxon>
        <taxon>Dinosauria</taxon>
        <taxon>Saurischia</taxon>
        <taxon>Theropoda</taxon>
        <taxon>Coelurosauria</taxon>
        <taxon>Aves</taxon>
        <taxon>Neognathae</taxon>
        <taxon>Neoaves</taxon>
        <taxon>Telluraves</taxon>
        <taxon>Accipitrimorphae</taxon>
        <taxon>Accipitriformes</taxon>
        <taxon>Accipitridae</taxon>
        <taxon>Accipitrinae</taxon>
        <taxon>Buteo</taxon>
    </lineage>
</organism>
<dbReference type="PROSITE" id="PS50004">
    <property type="entry name" value="C2"/>
    <property type="match status" value="2"/>
</dbReference>
<name>A0A8B9Z6V8_9AVES</name>
<reference evidence="4" key="2">
    <citation type="submission" date="2025-09" db="UniProtKB">
        <authorList>
            <consortium name="Ensembl"/>
        </authorList>
    </citation>
    <scope>IDENTIFICATION</scope>
</reference>
<evidence type="ECO:0000313" key="4">
    <source>
        <dbReference type="Ensembl" id="ENSBJAP00000002860.1"/>
    </source>
</evidence>
<keyword evidence="5" id="KW-1185">Reference proteome</keyword>
<dbReference type="GO" id="GO:0005634">
    <property type="term" value="C:nucleus"/>
    <property type="evidence" value="ECO:0007669"/>
    <property type="project" value="UniProtKB-SubCell"/>
</dbReference>
<evidence type="ECO:0000256" key="2">
    <source>
        <dbReference type="ARBA" id="ARBA00022737"/>
    </source>
</evidence>
<dbReference type="Proteomes" id="UP000694555">
    <property type="component" value="Unplaced"/>
</dbReference>
<dbReference type="AlphaFoldDB" id="A0A8B9Z6V8"/>
<dbReference type="Ensembl" id="ENSBJAT00000002935.1">
    <property type="protein sequence ID" value="ENSBJAP00000002860.1"/>
    <property type="gene ID" value="ENSBJAG00000002049.1"/>
</dbReference>
<dbReference type="CDD" id="cd04047">
    <property type="entry name" value="C2B_Copine"/>
    <property type="match status" value="1"/>
</dbReference>
<protein>
    <submittedName>
        <fullName evidence="4">Copine 1</fullName>
    </submittedName>
</protein>
<dbReference type="GO" id="GO:0005886">
    <property type="term" value="C:plasma membrane"/>
    <property type="evidence" value="ECO:0007669"/>
    <property type="project" value="UniProtKB-SubCell"/>
</dbReference>
<dbReference type="Gene3D" id="2.60.40.150">
    <property type="entry name" value="C2 domain"/>
    <property type="match status" value="2"/>
</dbReference>
<comment type="similarity">
    <text evidence="1">Belongs to the copine family.</text>
</comment>
<evidence type="ECO:0000259" key="3">
    <source>
        <dbReference type="PROSITE" id="PS50004"/>
    </source>
</evidence>
<evidence type="ECO:0000256" key="1">
    <source>
        <dbReference type="ARBA" id="ARBA00009048"/>
    </source>
</evidence>
<dbReference type="InterPro" id="IPR000008">
    <property type="entry name" value="C2_dom"/>
</dbReference>
<dbReference type="PANTHER" id="PTHR10857">
    <property type="entry name" value="COPINE"/>
    <property type="match status" value="1"/>
</dbReference>
<dbReference type="GO" id="GO:1903265">
    <property type="term" value="P:positive regulation of tumor necrosis factor-mediated signaling pathway"/>
    <property type="evidence" value="ECO:0007669"/>
    <property type="project" value="TreeGrafter"/>
</dbReference>
<dbReference type="SMART" id="SM00239">
    <property type="entry name" value="C2"/>
    <property type="match status" value="2"/>
</dbReference>
<dbReference type="Pfam" id="PF00168">
    <property type="entry name" value="C2"/>
    <property type="match status" value="2"/>
</dbReference>
<dbReference type="InterPro" id="IPR010734">
    <property type="entry name" value="Copine_C"/>
</dbReference>
<dbReference type="GO" id="GO:0005737">
    <property type="term" value="C:cytoplasm"/>
    <property type="evidence" value="ECO:0007669"/>
    <property type="project" value="UniProtKB-SubCell"/>
</dbReference>
<dbReference type="SUPFAM" id="SSF53300">
    <property type="entry name" value="vWA-like"/>
    <property type="match status" value="1"/>
</dbReference>
<accession>A0A8B9Z6V8</accession>
<dbReference type="InterPro" id="IPR045052">
    <property type="entry name" value="Copine"/>
</dbReference>
<dbReference type="GO" id="GO:0005544">
    <property type="term" value="F:calcium-dependent phospholipid binding"/>
    <property type="evidence" value="ECO:0007669"/>
    <property type="project" value="InterPro"/>
</dbReference>
<feature type="domain" description="C2" evidence="3">
    <location>
        <begin position="127"/>
        <end position="251"/>
    </location>
</feature>
<dbReference type="PANTHER" id="PTHR10857:SF2">
    <property type="entry name" value="COPINE-1"/>
    <property type="match status" value="1"/>
</dbReference>
<dbReference type="InterPro" id="IPR037768">
    <property type="entry name" value="C2B_Copine"/>
</dbReference>
<keyword evidence="2" id="KW-0677">Repeat</keyword>
<dbReference type="InterPro" id="IPR035892">
    <property type="entry name" value="C2_domain_sf"/>
</dbReference>
<dbReference type="InterPro" id="IPR002035">
    <property type="entry name" value="VWF_A"/>
</dbReference>
<evidence type="ECO:0000313" key="5">
    <source>
        <dbReference type="Proteomes" id="UP000694555"/>
    </source>
</evidence>
<dbReference type="GO" id="GO:0043122">
    <property type="term" value="P:regulation of canonical NF-kappaB signal transduction"/>
    <property type="evidence" value="ECO:0007669"/>
    <property type="project" value="TreeGrafter"/>
</dbReference>
<dbReference type="GO" id="GO:0005925">
    <property type="term" value="C:focal adhesion"/>
    <property type="evidence" value="ECO:0007669"/>
    <property type="project" value="UniProtKB-SubCell"/>
</dbReference>